<name>A0A7C1HTD3_UNCKA</name>
<dbReference type="InterPro" id="IPR001357">
    <property type="entry name" value="BRCT_dom"/>
</dbReference>
<dbReference type="SMART" id="SM00278">
    <property type="entry name" value="HhH1"/>
    <property type="match status" value="3"/>
</dbReference>
<dbReference type="PANTHER" id="PTHR23389:SF9">
    <property type="entry name" value="DNA LIGASE"/>
    <property type="match status" value="1"/>
</dbReference>
<evidence type="ECO:0000256" key="4">
    <source>
        <dbReference type="ARBA" id="ARBA00022723"/>
    </source>
</evidence>
<keyword evidence="3" id="KW-0235">DNA replication</keyword>
<gene>
    <name evidence="10" type="primary">ligA</name>
    <name evidence="10" type="ORF">ENN92_00185</name>
</gene>
<protein>
    <submittedName>
        <fullName evidence="10">NAD-dependent DNA ligase LigA</fullName>
        <ecNumber evidence="10">6.5.1.2</ecNumber>
    </submittedName>
</protein>
<evidence type="ECO:0000256" key="7">
    <source>
        <dbReference type="ARBA" id="ARBA00023027"/>
    </source>
</evidence>
<dbReference type="InterPro" id="IPR003583">
    <property type="entry name" value="Hlx-hairpin-Hlx_DNA-bd_motif"/>
</dbReference>
<dbReference type="Gene3D" id="2.40.50.140">
    <property type="entry name" value="Nucleic acid-binding proteins"/>
    <property type="match status" value="1"/>
</dbReference>
<dbReference type="GO" id="GO:0006281">
    <property type="term" value="P:DNA repair"/>
    <property type="evidence" value="ECO:0007669"/>
    <property type="project" value="UniProtKB-KW"/>
</dbReference>
<dbReference type="GO" id="GO:0006260">
    <property type="term" value="P:DNA replication"/>
    <property type="evidence" value="ECO:0007669"/>
    <property type="project" value="UniProtKB-KW"/>
</dbReference>
<dbReference type="PROSITE" id="PS50172">
    <property type="entry name" value="BRCT"/>
    <property type="match status" value="1"/>
</dbReference>
<reference evidence="10" key="1">
    <citation type="journal article" date="2020" name="mSystems">
        <title>Genome- and Community-Level Interaction Insights into Carbon Utilization and Element Cycling Functions of Hydrothermarchaeota in Hydrothermal Sediment.</title>
        <authorList>
            <person name="Zhou Z."/>
            <person name="Liu Y."/>
            <person name="Xu W."/>
            <person name="Pan J."/>
            <person name="Luo Z.H."/>
            <person name="Li M."/>
        </authorList>
    </citation>
    <scope>NUCLEOTIDE SEQUENCE [LARGE SCALE GENOMIC DNA]</scope>
    <source>
        <strain evidence="10">SpSt-1219</strain>
    </source>
</reference>
<keyword evidence="4" id="KW-0479">Metal-binding</keyword>
<keyword evidence="8" id="KW-0234">DNA repair</keyword>
<dbReference type="GO" id="GO:0003677">
    <property type="term" value="F:DNA binding"/>
    <property type="evidence" value="ECO:0007669"/>
    <property type="project" value="InterPro"/>
</dbReference>
<dbReference type="SUPFAM" id="SSF47781">
    <property type="entry name" value="RuvA domain 2-like"/>
    <property type="match status" value="1"/>
</dbReference>
<evidence type="ECO:0000256" key="6">
    <source>
        <dbReference type="ARBA" id="ARBA00022833"/>
    </source>
</evidence>
<dbReference type="SMART" id="SM00292">
    <property type="entry name" value="BRCT"/>
    <property type="match status" value="1"/>
</dbReference>
<comment type="caution">
    <text evidence="10">The sequence shown here is derived from an EMBL/GenBank/DDBJ whole genome shotgun (WGS) entry which is preliminary data.</text>
</comment>
<dbReference type="NCBIfam" id="NF005932">
    <property type="entry name" value="PRK07956.1"/>
    <property type="match status" value="1"/>
</dbReference>
<keyword evidence="7" id="KW-0520">NAD</keyword>
<dbReference type="GO" id="GO:0005829">
    <property type="term" value="C:cytosol"/>
    <property type="evidence" value="ECO:0007669"/>
    <property type="project" value="TreeGrafter"/>
</dbReference>
<evidence type="ECO:0000256" key="8">
    <source>
        <dbReference type="ARBA" id="ARBA00023204"/>
    </source>
</evidence>
<dbReference type="InterPro" id="IPR036420">
    <property type="entry name" value="BRCT_dom_sf"/>
</dbReference>
<dbReference type="Pfam" id="PF12826">
    <property type="entry name" value="HHH_2"/>
    <property type="match status" value="1"/>
</dbReference>
<dbReference type="Gene3D" id="1.10.150.20">
    <property type="entry name" value="5' to 3' exonuclease, C-terminal subdomain"/>
    <property type="match status" value="2"/>
</dbReference>
<dbReference type="Pfam" id="PF00533">
    <property type="entry name" value="BRCT"/>
    <property type="match status" value="1"/>
</dbReference>
<dbReference type="FunFam" id="1.10.150.20:FF:000006">
    <property type="entry name" value="DNA ligase"/>
    <property type="match status" value="1"/>
</dbReference>
<evidence type="ECO:0000256" key="5">
    <source>
        <dbReference type="ARBA" id="ARBA00022763"/>
    </source>
</evidence>
<dbReference type="SUPFAM" id="SSF52113">
    <property type="entry name" value="BRCT domain"/>
    <property type="match status" value="1"/>
</dbReference>
<dbReference type="GO" id="GO:0003911">
    <property type="term" value="F:DNA ligase (NAD+) activity"/>
    <property type="evidence" value="ECO:0007669"/>
    <property type="project" value="UniProtKB-EC"/>
</dbReference>
<evidence type="ECO:0000256" key="2">
    <source>
        <dbReference type="ARBA" id="ARBA00022598"/>
    </source>
</evidence>
<dbReference type="CDD" id="cd17748">
    <property type="entry name" value="BRCT_DNA_ligase_like"/>
    <property type="match status" value="1"/>
</dbReference>
<dbReference type="EC" id="6.5.1.2" evidence="10"/>
<dbReference type="InterPro" id="IPR012340">
    <property type="entry name" value="NA-bd_OB-fold"/>
</dbReference>
<dbReference type="InterPro" id="IPR004149">
    <property type="entry name" value="Znf_DNAligase_C4"/>
</dbReference>
<dbReference type="SUPFAM" id="SSF50249">
    <property type="entry name" value="Nucleic acid-binding proteins"/>
    <property type="match status" value="1"/>
</dbReference>
<keyword evidence="2 10" id="KW-0436">Ligase</keyword>
<dbReference type="Gene3D" id="6.20.10.30">
    <property type="match status" value="1"/>
</dbReference>
<dbReference type="AlphaFoldDB" id="A0A7C1HTD3"/>
<evidence type="ECO:0000259" key="9">
    <source>
        <dbReference type="PROSITE" id="PS50172"/>
    </source>
</evidence>
<accession>A0A7C1HTD3</accession>
<keyword evidence="6" id="KW-0862">Zinc</keyword>
<keyword evidence="5" id="KW-0227">DNA damage</keyword>
<sequence length="346" mass="38357">ITPVAELEPIQIGGVEVARASLHNLSEIERKNIKIGDRVLVERAGDVIPQIVIPIKEVRTGTEKVFVMPKNCPVCNAETVTSPDKKQTICPNKSCPAQLKANLFHFVSRGGMDIEGMGRRTSELFVEKGLVKTLADVFKLAEKKSQEKLLSLEGFGQKSVENLMKEIEKSKSVELERFLYALGIPLVGERIATVLAKSFGNLETLSKAKQEDLEGIFEIGPEIAQQVVAFFSSEENLTMLEEMWNAGVAVKEKEKKALVEGTQTSEKQKLEGQKLEGKKFVFTGELQNYTRDEARRLVEKHGGRVTSTVSKSTDYVVIGENPGSKLERAEELGTKTLTEVDFSKLF</sequence>
<dbReference type="FunFam" id="1.10.150.20:FF:000007">
    <property type="entry name" value="DNA ligase"/>
    <property type="match status" value="1"/>
</dbReference>
<evidence type="ECO:0000256" key="3">
    <source>
        <dbReference type="ARBA" id="ARBA00022705"/>
    </source>
</evidence>
<evidence type="ECO:0000313" key="10">
    <source>
        <dbReference type="EMBL" id="HDQ88557.1"/>
    </source>
</evidence>
<dbReference type="PANTHER" id="PTHR23389">
    <property type="entry name" value="CHROMOSOME TRANSMISSION FIDELITY FACTOR 18"/>
    <property type="match status" value="1"/>
</dbReference>
<proteinExistence type="predicted"/>
<dbReference type="InterPro" id="IPR004150">
    <property type="entry name" value="NAD_DNA_ligase_OB"/>
</dbReference>
<dbReference type="Gene3D" id="3.40.50.10190">
    <property type="entry name" value="BRCT domain"/>
    <property type="match status" value="1"/>
</dbReference>
<dbReference type="Pfam" id="PF03119">
    <property type="entry name" value="DNA_ligase_ZBD"/>
    <property type="match status" value="1"/>
</dbReference>
<dbReference type="EMBL" id="DSDM01000014">
    <property type="protein sequence ID" value="HDQ88557.1"/>
    <property type="molecule type" value="Genomic_DNA"/>
</dbReference>
<dbReference type="GO" id="GO:0046872">
    <property type="term" value="F:metal ion binding"/>
    <property type="evidence" value="ECO:0007669"/>
    <property type="project" value="UniProtKB-KW"/>
</dbReference>
<dbReference type="Pfam" id="PF14520">
    <property type="entry name" value="HHH_5"/>
    <property type="match status" value="1"/>
</dbReference>
<dbReference type="InterPro" id="IPR041663">
    <property type="entry name" value="DisA/LigA_HHH"/>
</dbReference>
<dbReference type="Proteomes" id="UP000886066">
    <property type="component" value="Unassembled WGS sequence"/>
</dbReference>
<feature type="non-terminal residue" evidence="10">
    <location>
        <position position="1"/>
    </location>
</feature>
<dbReference type="Pfam" id="PF03120">
    <property type="entry name" value="OB_DNA_ligase"/>
    <property type="match status" value="1"/>
</dbReference>
<evidence type="ECO:0000256" key="1">
    <source>
        <dbReference type="ARBA" id="ARBA00004067"/>
    </source>
</evidence>
<comment type="function">
    <text evidence="1">DNA ligase that catalyzes the formation of phosphodiester linkages between 5'-phosphoryl and 3'-hydroxyl groups in double-stranded DNA using NAD as a coenzyme and as the energy source for the reaction. It is essential for DNA replication and repair of damaged DNA.</text>
</comment>
<organism evidence="10">
    <name type="scientific">candidate division WWE3 bacterium</name>
    <dbReference type="NCBI Taxonomy" id="2053526"/>
    <lineage>
        <taxon>Bacteria</taxon>
        <taxon>Katanobacteria</taxon>
    </lineage>
</organism>
<dbReference type="InterPro" id="IPR010994">
    <property type="entry name" value="RuvA_2-like"/>
</dbReference>
<feature type="domain" description="BRCT" evidence="9">
    <location>
        <begin position="270"/>
        <end position="346"/>
    </location>
</feature>